<dbReference type="GO" id="GO:0000981">
    <property type="term" value="F:DNA-binding transcription factor activity, RNA polymerase II-specific"/>
    <property type="evidence" value="ECO:0007669"/>
    <property type="project" value="InterPro"/>
</dbReference>
<accession>A0A4E9DAU1</accession>
<evidence type="ECO:0000256" key="2">
    <source>
        <dbReference type="ARBA" id="ARBA00022723"/>
    </source>
</evidence>
<evidence type="ECO:0000256" key="1">
    <source>
        <dbReference type="ARBA" id="ARBA00004123"/>
    </source>
</evidence>
<keyword evidence="4" id="KW-0732">Signal</keyword>
<dbReference type="PROSITE" id="PS00463">
    <property type="entry name" value="ZN2_CY6_FUNGAL_1"/>
    <property type="match status" value="1"/>
</dbReference>
<dbReference type="GO" id="GO:0006351">
    <property type="term" value="P:DNA-templated transcription"/>
    <property type="evidence" value="ECO:0007669"/>
    <property type="project" value="InterPro"/>
</dbReference>
<name>A0A4E9DAU1_GIBZA</name>
<dbReference type="GO" id="GO:0005634">
    <property type="term" value="C:nucleus"/>
    <property type="evidence" value="ECO:0007669"/>
    <property type="project" value="UniProtKB-SubCell"/>
</dbReference>
<dbReference type="AlphaFoldDB" id="A0A4E9DAU1"/>
<dbReference type="InterPro" id="IPR036864">
    <property type="entry name" value="Zn2-C6_fun-type_DNA-bd_sf"/>
</dbReference>
<reference evidence="6" key="1">
    <citation type="submission" date="2019-04" db="EMBL/GenBank/DDBJ databases">
        <authorList>
            <person name="Melise S."/>
            <person name="Noan J."/>
            <person name="Okalmin O."/>
        </authorList>
    </citation>
    <scope>NUCLEOTIDE SEQUENCE</scope>
    <source>
        <strain evidence="6">FN9</strain>
    </source>
</reference>
<evidence type="ECO:0000256" key="4">
    <source>
        <dbReference type="SAM" id="SignalP"/>
    </source>
</evidence>
<keyword evidence="3" id="KW-0539">Nucleus</keyword>
<keyword evidence="2" id="KW-0479">Metal-binding</keyword>
<feature type="signal peptide" evidence="4">
    <location>
        <begin position="1"/>
        <end position="18"/>
    </location>
</feature>
<feature type="chain" id="PRO_5026230474" description="Zn(2)-C6 fungal-type domain-containing protein" evidence="4">
    <location>
        <begin position="19"/>
        <end position="865"/>
    </location>
</feature>
<evidence type="ECO:0000256" key="3">
    <source>
        <dbReference type="ARBA" id="ARBA00023242"/>
    </source>
</evidence>
<dbReference type="CDD" id="cd00067">
    <property type="entry name" value="GAL4"/>
    <property type="match status" value="1"/>
</dbReference>
<gene>
    <name evidence="6" type="ORF">FUG_LOCUS145333</name>
</gene>
<dbReference type="GO" id="GO:0008270">
    <property type="term" value="F:zinc ion binding"/>
    <property type="evidence" value="ECO:0007669"/>
    <property type="project" value="InterPro"/>
</dbReference>
<proteinExistence type="predicted"/>
<dbReference type="SUPFAM" id="SSF57701">
    <property type="entry name" value="Zn2/Cys6 DNA-binding domain"/>
    <property type="match status" value="1"/>
</dbReference>
<dbReference type="Pfam" id="PF00172">
    <property type="entry name" value="Zn_clus"/>
    <property type="match status" value="1"/>
</dbReference>
<dbReference type="Pfam" id="PF04082">
    <property type="entry name" value="Fungal_trans"/>
    <property type="match status" value="1"/>
</dbReference>
<dbReference type="InterPro" id="IPR050613">
    <property type="entry name" value="Sec_Metabolite_Reg"/>
</dbReference>
<dbReference type="PANTHER" id="PTHR31001">
    <property type="entry name" value="UNCHARACTERIZED TRANSCRIPTIONAL REGULATORY PROTEIN"/>
    <property type="match status" value="1"/>
</dbReference>
<dbReference type="PROSITE" id="PS50048">
    <property type="entry name" value="ZN2_CY6_FUNGAL_2"/>
    <property type="match status" value="1"/>
</dbReference>
<dbReference type="SMART" id="SM00066">
    <property type="entry name" value="GAL4"/>
    <property type="match status" value="1"/>
</dbReference>
<dbReference type="EMBL" id="CAAKMV010000111">
    <property type="protein sequence ID" value="VIO55146.1"/>
    <property type="molecule type" value="Genomic_DNA"/>
</dbReference>
<comment type="subcellular location">
    <subcellularLocation>
        <location evidence="1">Nucleus</location>
    </subcellularLocation>
</comment>
<protein>
    <recommendedName>
        <fullName evidence="5">Zn(2)-C6 fungal-type domain-containing protein</fullName>
    </recommendedName>
</protein>
<dbReference type="GO" id="GO:0003677">
    <property type="term" value="F:DNA binding"/>
    <property type="evidence" value="ECO:0007669"/>
    <property type="project" value="InterPro"/>
</dbReference>
<evidence type="ECO:0000259" key="5">
    <source>
        <dbReference type="PROSITE" id="PS50048"/>
    </source>
</evidence>
<dbReference type="Gene3D" id="4.10.240.10">
    <property type="entry name" value="Zn(2)-C6 fungal-type DNA-binding domain"/>
    <property type="match status" value="1"/>
</dbReference>
<feature type="domain" description="Zn(2)-C6 fungal-type" evidence="5">
    <location>
        <begin position="252"/>
        <end position="281"/>
    </location>
</feature>
<dbReference type="PANTHER" id="PTHR31001:SF85">
    <property type="entry name" value="ZN(II)2CYS6 TRANSCRIPTION FACTOR (EUROFUNG)"/>
    <property type="match status" value="1"/>
</dbReference>
<dbReference type="CDD" id="cd12148">
    <property type="entry name" value="fungal_TF_MHR"/>
    <property type="match status" value="1"/>
</dbReference>
<organism evidence="6">
    <name type="scientific">Gibberella zeae</name>
    <name type="common">Wheat head blight fungus</name>
    <name type="synonym">Fusarium graminearum</name>
    <dbReference type="NCBI Taxonomy" id="5518"/>
    <lineage>
        <taxon>Eukaryota</taxon>
        <taxon>Fungi</taxon>
        <taxon>Dikarya</taxon>
        <taxon>Ascomycota</taxon>
        <taxon>Pezizomycotina</taxon>
        <taxon>Sordariomycetes</taxon>
        <taxon>Hypocreomycetidae</taxon>
        <taxon>Hypocreales</taxon>
        <taxon>Nectriaceae</taxon>
        <taxon>Fusarium</taxon>
    </lineage>
</organism>
<dbReference type="InterPro" id="IPR007219">
    <property type="entry name" value="XnlR_reg_dom"/>
</dbReference>
<dbReference type="InterPro" id="IPR001138">
    <property type="entry name" value="Zn2Cys6_DnaBD"/>
</dbReference>
<sequence length="865" mass="96695">MQLLTALSVLSFLSAAQAQTNVHFGPAFSLGPTKSWIREATTTLVLPRVPGQKDRLALWPGMGTSSGSLIQALAVSFADPRLECGGQPGQWCTWASTLQGTQLGNKKVPASPGAKLTIHYKYNDATQKYDQSVAIDGTVVSTLSTATASGHAEGWGTAVECQDAACVSTVEAHKVDYINTVIILNQADPTFSNTLGLNQATSSGLRTPDGGKTWTVATINSFILQPFFLSCLLITCSQFTPMALTNGLQKHACTVCARRKVKCDRLEPCSNCQKAQTKCSYEAPPPPKPRKRAADEELLARLAQYEELMRNNGIDYTHHANVWVSPASGTKPERDTSADVDSPAPTELCLWSTLCPELKYPPMMTLRHKDDPFLHPSPPFNSILNISKNTYEFHPEAKHIYFLWQTFVETVNPLIKIVHVPSLQKRILEASWDTSRIDNSLSALMFSIYTLSVTSLTSEQCLSSLGQDRGALLMHYRTATLRALVEADYMETKALEVLQAMTLFIFSNPESEIASTMTATAIRIGQMMGLYKTDVDTKLSFFEKEMRIRLWWQLKGLDSRVRAVSTPGIKVSKSDFGDLRLPYSMNDADLHPDMLEPSTEYTGPTEMTCVLMKFEVTSWIKSSTRAAKIFESTAPGFSKAKTTIKMEYEAINELEAIYTQKYLSKLDRCVPFHDLTYTMANLALARMRFMLHHPRSRSVSGEDVYITRQESDLLFNAALSFIQYVDMGFKSKFSSQMFTHLTSTYHIDAYIYVVSELRKRDSGPRIDLAWKLVDGLYADHHELINNTESPLFVALGNLVLEAWETRRKVLTEADVIPSCIEVLWAKRRVANAAAEVTADGVNGLEGWEFNVDDFDWTYWNSFMRF</sequence>
<evidence type="ECO:0000313" key="6">
    <source>
        <dbReference type="EMBL" id="VIO55146.1"/>
    </source>
</evidence>